<sequence length="161" mass="18261">MKYTSQSLSKNVQKGVYAPLFDCLSKEEIEIVLDLKGLKESIARELETILNTRPVARDWKLGDAVYEIAQHLPQYFGLRDFTFQQAANEVGRRAIVQEIIKVIQAYEPRLKNVQVKLSLSPTHSLSATVEISGDVKFGNVMERTIFPVRVKNLFHPQSQSA</sequence>
<reference evidence="2 3" key="1">
    <citation type="submission" date="2015-03" db="EMBL/GenBank/DDBJ databases">
        <title>Caedibacter varicaedens, whole genome shotgun sequence.</title>
        <authorList>
            <person name="Suzuki H."/>
            <person name="Dapper A.L."/>
            <person name="Gibson A.K."/>
            <person name="Jackson C."/>
            <person name="Lee H."/>
            <person name="Pejaver V.R."/>
            <person name="Doak T."/>
            <person name="Lynch M."/>
        </authorList>
    </citation>
    <scope>NUCLEOTIDE SEQUENCE [LARGE SCALE GENOMIC DNA]</scope>
</reference>
<gene>
    <name evidence="2" type="ORF">Cva_01223</name>
</gene>
<protein>
    <submittedName>
        <fullName evidence="2">Gene 25-like lysozyme</fullName>
    </submittedName>
</protein>
<evidence type="ECO:0000313" key="3">
    <source>
        <dbReference type="Proteomes" id="UP000036771"/>
    </source>
</evidence>
<dbReference type="InterPro" id="IPR053176">
    <property type="entry name" value="T6SS_TssE1-like"/>
</dbReference>
<dbReference type="Pfam" id="PF04965">
    <property type="entry name" value="GPW_gp25"/>
    <property type="match status" value="1"/>
</dbReference>
<feature type="domain" description="IraD/Gp25-like" evidence="1">
    <location>
        <begin position="38"/>
        <end position="136"/>
    </location>
</feature>
<accession>A0A0K8MDE3</accession>
<comment type="caution">
    <text evidence="2">The sequence shown here is derived from an EMBL/GenBank/DDBJ whole genome shotgun (WGS) entry which is preliminary data.</text>
</comment>
<evidence type="ECO:0000313" key="2">
    <source>
        <dbReference type="EMBL" id="GAO98560.1"/>
    </source>
</evidence>
<dbReference type="EMBL" id="BBVC01000067">
    <property type="protein sequence ID" value="GAO98560.1"/>
    <property type="molecule type" value="Genomic_DNA"/>
</dbReference>
<organism evidence="2 3">
    <name type="scientific">Caedimonas varicaedens</name>
    <dbReference type="NCBI Taxonomy" id="1629334"/>
    <lineage>
        <taxon>Bacteria</taxon>
        <taxon>Pseudomonadati</taxon>
        <taxon>Pseudomonadota</taxon>
        <taxon>Alphaproteobacteria</taxon>
        <taxon>Holosporales</taxon>
        <taxon>Caedimonadaceae</taxon>
        <taxon>Caedimonas</taxon>
    </lineage>
</organism>
<dbReference type="STRING" id="1629334.Cva_01223"/>
<dbReference type="AlphaFoldDB" id="A0A0K8MDE3"/>
<name>A0A0K8MDE3_9PROT</name>
<evidence type="ECO:0000259" key="1">
    <source>
        <dbReference type="Pfam" id="PF04965"/>
    </source>
</evidence>
<dbReference type="NCBIfam" id="TIGR03357">
    <property type="entry name" value="VI_zyme"/>
    <property type="match status" value="1"/>
</dbReference>
<dbReference type="Gene3D" id="3.10.450.40">
    <property type="match status" value="1"/>
</dbReference>
<dbReference type="OrthoDB" id="119583at2"/>
<dbReference type="InterPro" id="IPR017737">
    <property type="entry name" value="TssE1-like"/>
</dbReference>
<keyword evidence="3" id="KW-1185">Reference proteome</keyword>
<proteinExistence type="predicted"/>
<dbReference type="Proteomes" id="UP000036771">
    <property type="component" value="Unassembled WGS sequence"/>
</dbReference>
<dbReference type="PANTHER" id="PTHR38595">
    <property type="entry name" value="CYTOPLASMIC PROTEIN-RELATED"/>
    <property type="match status" value="1"/>
</dbReference>
<dbReference type="PANTHER" id="PTHR38595:SF1">
    <property type="entry name" value="TYPE VI SECRETION SYSTEM COMPONENT TSSE1"/>
    <property type="match status" value="1"/>
</dbReference>
<dbReference type="InterPro" id="IPR007048">
    <property type="entry name" value="IraD/Gp25-like"/>
</dbReference>
<dbReference type="SUPFAM" id="SSF160719">
    <property type="entry name" value="gpW/gp25-like"/>
    <property type="match status" value="1"/>
</dbReference>